<organism evidence="2 3">
    <name type="scientific">Senna tora</name>
    <dbReference type="NCBI Taxonomy" id="362788"/>
    <lineage>
        <taxon>Eukaryota</taxon>
        <taxon>Viridiplantae</taxon>
        <taxon>Streptophyta</taxon>
        <taxon>Embryophyta</taxon>
        <taxon>Tracheophyta</taxon>
        <taxon>Spermatophyta</taxon>
        <taxon>Magnoliopsida</taxon>
        <taxon>eudicotyledons</taxon>
        <taxon>Gunneridae</taxon>
        <taxon>Pentapetalae</taxon>
        <taxon>rosids</taxon>
        <taxon>fabids</taxon>
        <taxon>Fabales</taxon>
        <taxon>Fabaceae</taxon>
        <taxon>Caesalpinioideae</taxon>
        <taxon>Cassia clade</taxon>
        <taxon>Senna</taxon>
    </lineage>
</organism>
<dbReference type="Proteomes" id="UP000634136">
    <property type="component" value="Unassembled WGS sequence"/>
</dbReference>
<dbReference type="EMBL" id="JAAIUW010000004">
    <property type="protein sequence ID" value="KAF7834481.1"/>
    <property type="molecule type" value="Genomic_DNA"/>
</dbReference>
<reference evidence="2" key="1">
    <citation type="submission" date="2020-09" db="EMBL/GenBank/DDBJ databases">
        <title>Genome-Enabled Discovery of Anthraquinone Biosynthesis in Senna tora.</title>
        <authorList>
            <person name="Kang S.-H."/>
            <person name="Pandey R.P."/>
            <person name="Lee C.-M."/>
            <person name="Sim J.-S."/>
            <person name="Jeong J.-T."/>
            <person name="Choi B.-S."/>
            <person name="Jung M."/>
            <person name="Ginzburg D."/>
            <person name="Zhao K."/>
            <person name="Won S.Y."/>
            <person name="Oh T.-J."/>
            <person name="Yu Y."/>
            <person name="Kim N.-H."/>
            <person name="Lee O.R."/>
            <person name="Lee T.-H."/>
            <person name="Bashyal P."/>
            <person name="Kim T.-S."/>
            <person name="Lee W.-H."/>
            <person name="Kawkins C."/>
            <person name="Kim C.-K."/>
            <person name="Kim J.S."/>
            <person name="Ahn B.O."/>
            <person name="Rhee S.Y."/>
            <person name="Sohng J.K."/>
        </authorList>
    </citation>
    <scope>NUCLEOTIDE SEQUENCE</scope>
    <source>
        <tissue evidence="2">Leaf</tissue>
    </source>
</reference>
<comment type="caution">
    <text evidence="2">The sequence shown here is derived from an EMBL/GenBank/DDBJ whole genome shotgun (WGS) entry which is preliminary data.</text>
</comment>
<gene>
    <name evidence="2" type="ORF">G2W53_009340</name>
</gene>
<dbReference type="OrthoDB" id="1670392at2759"/>
<evidence type="ECO:0000313" key="3">
    <source>
        <dbReference type="Proteomes" id="UP000634136"/>
    </source>
</evidence>
<dbReference type="PANTHER" id="PTHR33232">
    <property type="entry name" value="PROTEIN SIEVE ELEMENT OCCLUSION B-LIKE"/>
    <property type="match status" value="1"/>
</dbReference>
<dbReference type="PANTHER" id="PTHR33232:SF11">
    <property type="entry name" value="PROTEIN SIEVE ELEMENT OCCLUSION C"/>
    <property type="match status" value="1"/>
</dbReference>
<dbReference type="AlphaFoldDB" id="A0A835CA10"/>
<dbReference type="InterPro" id="IPR039299">
    <property type="entry name" value="SEOA"/>
</dbReference>
<proteinExistence type="predicted"/>
<accession>A0A835CA10</accession>
<evidence type="ECO:0000259" key="1">
    <source>
        <dbReference type="Pfam" id="PF14577"/>
    </source>
</evidence>
<name>A0A835CA10_9FABA</name>
<feature type="domain" description="Sieve element occlusion C-terminal" evidence="1">
    <location>
        <begin position="140"/>
        <end position="371"/>
    </location>
</feature>
<keyword evidence="3" id="KW-1185">Reference proteome</keyword>
<evidence type="ECO:0000313" key="2">
    <source>
        <dbReference type="EMBL" id="KAF7834481.1"/>
    </source>
</evidence>
<sequence length="371" mass="42594">MQIGVSKLKNKIIMLLITKPVPLPLEEILLLVQQTSDHPLNDKFRDNYKIIWLPLPSSDVWTEAEEASFNFLSESLPWYAVRKPRLLSSAVVNYIRQEWNYKEEEPLMVVLDSNGKVVNTNALDMVKIWGPKACPFSALKEAELWQHENLTMKLLLDDINPLLAYWVEEGKNLCLYGSDNMGWIQQFNGKTEELKRNGLKLENVYVGKKELSEKVKQIMAKLTQSNPSNSLSITSLQFFWLRLESMRRSKSRTRKASSDSDHVLAELSSLLDMNDDDGEEEEGWVVIGRGSDEIMRLQGRKVMECLYKYNEWVENVETLGLVGAIRCFVEPPFVEGTCGHSYIVPSSEGQIEGIVVCEMCKRPMKKYVVYE</sequence>
<dbReference type="InterPro" id="IPR027944">
    <property type="entry name" value="SEO_C"/>
</dbReference>
<dbReference type="Pfam" id="PF14577">
    <property type="entry name" value="SEO_C"/>
    <property type="match status" value="1"/>
</dbReference>
<protein>
    <submittedName>
        <fullName evidence="2">Protein SIEVE ELEMENT OCCLUSION C</fullName>
    </submittedName>
</protein>
<dbReference type="GO" id="GO:0010088">
    <property type="term" value="P:phloem development"/>
    <property type="evidence" value="ECO:0007669"/>
    <property type="project" value="InterPro"/>
</dbReference>